<accession>A0A6A4HTA7</accession>
<protein>
    <submittedName>
        <fullName evidence="1">Uncharacterized protein</fullName>
    </submittedName>
</protein>
<gene>
    <name evidence="1" type="ORF">BT96DRAFT_919141</name>
</gene>
<dbReference type="EMBL" id="ML769451">
    <property type="protein sequence ID" value="KAE9401011.1"/>
    <property type="molecule type" value="Genomic_DNA"/>
</dbReference>
<reference evidence="1" key="1">
    <citation type="journal article" date="2019" name="Environ. Microbiol.">
        <title>Fungal ecological strategies reflected in gene transcription - a case study of two litter decomposers.</title>
        <authorList>
            <person name="Barbi F."/>
            <person name="Kohler A."/>
            <person name="Barry K."/>
            <person name="Baskaran P."/>
            <person name="Daum C."/>
            <person name="Fauchery L."/>
            <person name="Ihrmark K."/>
            <person name="Kuo A."/>
            <person name="LaButti K."/>
            <person name="Lipzen A."/>
            <person name="Morin E."/>
            <person name="Grigoriev I.V."/>
            <person name="Henrissat B."/>
            <person name="Lindahl B."/>
            <person name="Martin F."/>
        </authorList>
    </citation>
    <scope>NUCLEOTIDE SEQUENCE</scope>
    <source>
        <strain evidence="1">JB14</strain>
    </source>
</reference>
<evidence type="ECO:0000313" key="2">
    <source>
        <dbReference type="Proteomes" id="UP000799118"/>
    </source>
</evidence>
<dbReference type="AlphaFoldDB" id="A0A6A4HTA7"/>
<evidence type="ECO:0000313" key="1">
    <source>
        <dbReference type="EMBL" id="KAE9401011.1"/>
    </source>
</evidence>
<proteinExistence type="predicted"/>
<dbReference type="OrthoDB" id="3265169at2759"/>
<keyword evidence="2" id="KW-1185">Reference proteome</keyword>
<sequence>MFGLKFRYLYGALRISVKFSGESSKKSQTTDPVRLNPHSFLYRITSSHPPMQIDLLYPIQS</sequence>
<dbReference type="Proteomes" id="UP000799118">
    <property type="component" value="Unassembled WGS sequence"/>
</dbReference>
<organism evidence="1 2">
    <name type="scientific">Gymnopus androsaceus JB14</name>
    <dbReference type="NCBI Taxonomy" id="1447944"/>
    <lineage>
        <taxon>Eukaryota</taxon>
        <taxon>Fungi</taxon>
        <taxon>Dikarya</taxon>
        <taxon>Basidiomycota</taxon>
        <taxon>Agaricomycotina</taxon>
        <taxon>Agaricomycetes</taxon>
        <taxon>Agaricomycetidae</taxon>
        <taxon>Agaricales</taxon>
        <taxon>Marasmiineae</taxon>
        <taxon>Omphalotaceae</taxon>
        <taxon>Gymnopus</taxon>
    </lineage>
</organism>
<name>A0A6A4HTA7_9AGAR</name>